<name>A0A8H7USA7_9FUNG</name>
<evidence type="ECO:0000313" key="3">
    <source>
        <dbReference type="Proteomes" id="UP000603453"/>
    </source>
</evidence>
<evidence type="ECO:0000256" key="1">
    <source>
        <dbReference type="SAM" id="MobiDB-lite"/>
    </source>
</evidence>
<sequence>MAPYEFKRRKTDQQLYDQAVQYNKEFNEEVQRTIAEAEERYRASFGGYSSESSIDGEETAPDFSFEDNGDMHCNDDYSVGGDNDAAEQQAMDASDSDSDADSSRVSVQPTNTVDPVKAQTPVQAQAKKALYSLE</sequence>
<proteinExistence type="predicted"/>
<dbReference type="AlphaFoldDB" id="A0A8H7USA7"/>
<gene>
    <name evidence="2" type="ORF">INT47_013183</name>
</gene>
<reference evidence="2" key="1">
    <citation type="submission" date="2020-12" db="EMBL/GenBank/DDBJ databases">
        <title>Metabolic potential, ecology and presence of endohyphal bacteria is reflected in genomic diversity of Mucoromycotina.</title>
        <authorList>
            <person name="Muszewska A."/>
            <person name="Okrasinska A."/>
            <person name="Steczkiewicz K."/>
            <person name="Drgas O."/>
            <person name="Orlowska M."/>
            <person name="Perlinska-Lenart U."/>
            <person name="Aleksandrzak-Piekarczyk T."/>
            <person name="Szatraj K."/>
            <person name="Zielenkiewicz U."/>
            <person name="Pilsyk S."/>
            <person name="Malc E."/>
            <person name="Mieczkowski P."/>
            <person name="Kruszewska J.S."/>
            <person name="Biernat P."/>
            <person name="Pawlowska J."/>
        </authorList>
    </citation>
    <scope>NUCLEOTIDE SEQUENCE</scope>
    <source>
        <strain evidence="2">WA0000017839</strain>
    </source>
</reference>
<feature type="compositionally biased region" description="Acidic residues" evidence="1">
    <location>
        <begin position="54"/>
        <end position="68"/>
    </location>
</feature>
<accession>A0A8H7USA7</accession>
<dbReference type="EMBL" id="JAEPRD010000220">
    <property type="protein sequence ID" value="KAG2193715.1"/>
    <property type="molecule type" value="Genomic_DNA"/>
</dbReference>
<organism evidence="2 3">
    <name type="scientific">Mucor saturninus</name>
    <dbReference type="NCBI Taxonomy" id="64648"/>
    <lineage>
        <taxon>Eukaryota</taxon>
        <taxon>Fungi</taxon>
        <taxon>Fungi incertae sedis</taxon>
        <taxon>Mucoromycota</taxon>
        <taxon>Mucoromycotina</taxon>
        <taxon>Mucoromycetes</taxon>
        <taxon>Mucorales</taxon>
        <taxon>Mucorineae</taxon>
        <taxon>Mucoraceae</taxon>
        <taxon>Mucor</taxon>
    </lineage>
</organism>
<protein>
    <submittedName>
        <fullName evidence="2">Uncharacterized protein</fullName>
    </submittedName>
</protein>
<dbReference type="Proteomes" id="UP000603453">
    <property type="component" value="Unassembled WGS sequence"/>
</dbReference>
<comment type="caution">
    <text evidence="2">The sequence shown here is derived from an EMBL/GenBank/DDBJ whole genome shotgun (WGS) entry which is preliminary data.</text>
</comment>
<feature type="compositionally biased region" description="Polar residues" evidence="1">
    <location>
        <begin position="104"/>
        <end position="113"/>
    </location>
</feature>
<evidence type="ECO:0000313" key="2">
    <source>
        <dbReference type="EMBL" id="KAG2193715.1"/>
    </source>
</evidence>
<keyword evidence="3" id="KW-1185">Reference proteome</keyword>
<feature type="region of interest" description="Disordered" evidence="1">
    <location>
        <begin position="46"/>
        <end position="134"/>
    </location>
</feature>